<keyword evidence="2 15" id="KW-0479">Metal-binding</keyword>
<keyword evidence="10 15" id="KW-0238">DNA-binding</keyword>
<evidence type="ECO:0000256" key="13">
    <source>
        <dbReference type="ARBA" id="ARBA00034617"/>
    </source>
</evidence>
<evidence type="ECO:0000256" key="4">
    <source>
        <dbReference type="ARBA" id="ARBA00022763"/>
    </source>
</evidence>
<comment type="catalytic activity">
    <reaction evidence="13 15">
        <text>Couples ATP hydrolysis with the unwinding of duplex DNA by translocating in the 3'-5' direction.</text>
        <dbReference type="EC" id="5.6.2.4"/>
    </reaction>
</comment>
<keyword evidence="3 15" id="KW-0547">Nucleotide-binding</keyword>
<dbReference type="PANTHER" id="PTHR11070:SF23">
    <property type="entry name" value="RECBCD ENZYME SUBUNIT RECB"/>
    <property type="match status" value="1"/>
</dbReference>
<comment type="catalytic activity">
    <reaction evidence="14 15">
        <text>ATP + H2O = ADP + phosphate + H(+)</text>
        <dbReference type="Rhea" id="RHEA:13065"/>
        <dbReference type="ChEBI" id="CHEBI:15377"/>
        <dbReference type="ChEBI" id="CHEBI:15378"/>
        <dbReference type="ChEBI" id="CHEBI:30616"/>
        <dbReference type="ChEBI" id="CHEBI:43474"/>
        <dbReference type="ChEBI" id="CHEBI:456216"/>
        <dbReference type="EC" id="5.6.2.4"/>
    </reaction>
</comment>
<comment type="caution">
    <text evidence="19">The sequence shown here is derived from an EMBL/GenBank/DDBJ whole genome shotgun (WGS) entry which is preliminary data.</text>
</comment>
<dbReference type="InterPro" id="IPR000212">
    <property type="entry name" value="DNA_helicase_UvrD/REP"/>
</dbReference>
<evidence type="ECO:0000256" key="10">
    <source>
        <dbReference type="ARBA" id="ARBA00023125"/>
    </source>
</evidence>
<evidence type="ECO:0000256" key="15">
    <source>
        <dbReference type="HAMAP-Rule" id="MF_01485"/>
    </source>
</evidence>
<evidence type="ECO:0000259" key="18">
    <source>
        <dbReference type="PROSITE" id="PS51217"/>
    </source>
</evidence>
<dbReference type="Pfam" id="PF12705">
    <property type="entry name" value="PDDEXK_1"/>
    <property type="match status" value="1"/>
</dbReference>
<dbReference type="GO" id="GO:0005524">
    <property type="term" value="F:ATP binding"/>
    <property type="evidence" value="ECO:0007669"/>
    <property type="project" value="UniProtKB-UniRule"/>
</dbReference>
<dbReference type="Pfam" id="PF00580">
    <property type="entry name" value="UvrD-helicase"/>
    <property type="match status" value="1"/>
</dbReference>
<keyword evidence="9 15" id="KW-0460">Magnesium</keyword>
<evidence type="ECO:0000256" key="8">
    <source>
        <dbReference type="ARBA" id="ARBA00022840"/>
    </source>
</evidence>
<dbReference type="Gene3D" id="1.10.486.10">
    <property type="entry name" value="PCRA, domain 4"/>
    <property type="match status" value="1"/>
</dbReference>
<feature type="region of interest" description="DNA-binding and helicase activity, interacts with RecC" evidence="15">
    <location>
        <begin position="1"/>
        <end position="915"/>
    </location>
</feature>
<comment type="domain">
    <text evidence="15">The C-terminal domain has nuclease activity and interacts with RecD. It interacts with RecA, facilitating its loading onto ssDNA.</text>
</comment>
<dbReference type="Gene3D" id="3.40.50.300">
    <property type="entry name" value="P-loop containing nucleotide triphosphate hydrolases"/>
    <property type="match status" value="2"/>
</dbReference>
<dbReference type="HAMAP" id="MF_01485">
    <property type="entry name" value="RecB"/>
    <property type="match status" value="1"/>
</dbReference>
<dbReference type="Pfam" id="PF13361">
    <property type="entry name" value="UvrD_C"/>
    <property type="match status" value="1"/>
</dbReference>
<feature type="binding site" evidence="15">
    <location>
        <position position="1037"/>
    </location>
    <ligand>
        <name>Mg(2+)</name>
        <dbReference type="ChEBI" id="CHEBI:18420"/>
    </ligand>
</feature>
<comment type="subunit">
    <text evidence="15">Heterotrimer of RecB, RecC and RecD. All subunits contribute to DNA-binding. Interacts with RecA.</text>
</comment>
<gene>
    <name evidence="15" type="primary">recB</name>
    <name evidence="19" type="ORF">B0188_03245</name>
</gene>
<dbReference type="Gene3D" id="1.10.3170.10">
    <property type="entry name" value="Recbcd, chain B, domain 2"/>
    <property type="match status" value="1"/>
</dbReference>
<name>A0A1T0B6N3_9PAST</name>
<dbReference type="GO" id="GO:0000287">
    <property type="term" value="F:magnesium ion binding"/>
    <property type="evidence" value="ECO:0007669"/>
    <property type="project" value="UniProtKB-UniRule"/>
</dbReference>
<keyword evidence="12 15" id="KW-0413">Isomerase</keyword>
<dbReference type="GO" id="GO:0016887">
    <property type="term" value="F:ATP hydrolysis activity"/>
    <property type="evidence" value="ECO:0007669"/>
    <property type="project" value="RHEA"/>
</dbReference>
<evidence type="ECO:0000256" key="12">
    <source>
        <dbReference type="ARBA" id="ARBA00023235"/>
    </source>
</evidence>
<keyword evidence="11 15" id="KW-0234">DNA repair</keyword>
<evidence type="ECO:0000256" key="9">
    <source>
        <dbReference type="ARBA" id="ARBA00022842"/>
    </source>
</evidence>
<dbReference type="SUPFAM" id="SSF52540">
    <property type="entry name" value="P-loop containing nucleoside triphosphate hydrolases"/>
    <property type="match status" value="1"/>
</dbReference>
<evidence type="ECO:0000259" key="17">
    <source>
        <dbReference type="PROSITE" id="PS51198"/>
    </source>
</evidence>
<evidence type="ECO:0000256" key="1">
    <source>
        <dbReference type="ARBA" id="ARBA00022722"/>
    </source>
</evidence>
<evidence type="ECO:0000313" key="19">
    <source>
        <dbReference type="EMBL" id="OOS05807.1"/>
    </source>
</evidence>
<dbReference type="STRING" id="123822.B0188_03245"/>
<evidence type="ECO:0000256" key="3">
    <source>
        <dbReference type="ARBA" id="ARBA00022741"/>
    </source>
</evidence>
<feature type="binding site" evidence="16">
    <location>
        <begin position="23"/>
        <end position="30"/>
    </location>
    <ligand>
        <name>ATP</name>
        <dbReference type="ChEBI" id="CHEBI:30616"/>
    </ligand>
</feature>
<dbReference type="EC" id="5.6.2.4" evidence="15"/>
<dbReference type="GO" id="GO:0043138">
    <property type="term" value="F:3'-5' DNA helicase activity"/>
    <property type="evidence" value="ECO:0007669"/>
    <property type="project" value="UniProtKB-UniRule"/>
</dbReference>
<dbReference type="InterPro" id="IPR027417">
    <property type="entry name" value="P-loop_NTPase"/>
</dbReference>
<dbReference type="AlphaFoldDB" id="A0A1T0B6N3"/>
<dbReference type="InterPro" id="IPR014016">
    <property type="entry name" value="UvrD-like_ATP-bd"/>
</dbReference>
<dbReference type="InterPro" id="IPR011335">
    <property type="entry name" value="Restrct_endonuc-II-like"/>
</dbReference>
<keyword evidence="20" id="KW-1185">Reference proteome</keyword>
<dbReference type="Proteomes" id="UP000190023">
    <property type="component" value="Unassembled WGS sequence"/>
</dbReference>
<evidence type="ECO:0000256" key="11">
    <source>
        <dbReference type="ARBA" id="ARBA00023204"/>
    </source>
</evidence>
<dbReference type="GO" id="GO:0005829">
    <property type="term" value="C:cytosol"/>
    <property type="evidence" value="ECO:0007669"/>
    <property type="project" value="TreeGrafter"/>
</dbReference>
<dbReference type="PROSITE" id="PS51217">
    <property type="entry name" value="UVRD_HELICASE_CTER"/>
    <property type="match status" value="1"/>
</dbReference>
<feature type="binding site" evidence="15">
    <location>
        <position position="1175"/>
    </location>
    <ligand>
        <name>Mg(2+)</name>
        <dbReference type="ChEBI" id="CHEBI:18420"/>
    </ligand>
</feature>
<evidence type="ECO:0000313" key="20">
    <source>
        <dbReference type="Proteomes" id="UP000190023"/>
    </source>
</evidence>
<dbReference type="GO" id="GO:0003677">
    <property type="term" value="F:DNA binding"/>
    <property type="evidence" value="ECO:0007669"/>
    <property type="project" value="UniProtKB-UniRule"/>
</dbReference>
<evidence type="ECO:0000256" key="5">
    <source>
        <dbReference type="ARBA" id="ARBA00022801"/>
    </source>
</evidence>
<dbReference type="Gene3D" id="3.90.320.10">
    <property type="match status" value="1"/>
</dbReference>
<keyword evidence="6 15" id="KW-0347">Helicase</keyword>
<dbReference type="InterPro" id="IPR004586">
    <property type="entry name" value="RecB"/>
</dbReference>
<dbReference type="InterPro" id="IPR014017">
    <property type="entry name" value="DNA_helicase_UvrD-like_C"/>
</dbReference>
<dbReference type="SUPFAM" id="SSF52980">
    <property type="entry name" value="Restriction endonuclease-like"/>
    <property type="match status" value="1"/>
</dbReference>
<keyword evidence="4 15" id="KW-0227">DNA damage</keyword>
<feature type="domain" description="UvrD-like helicase C-terminal" evidence="18">
    <location>
        <begin position="525"/>
        <end position="788"/>
    </location>
</feature>
<feature type="region of interest" description="Nuclease activity, interacts with RecD and RecA" evidence="15">
    <location>
        <begin position="949"/>
        <end position="1266"/>
    </location>
</feature>
<proteinExistence type="inferred from homology"/>
<dbReference type="EC" id="3.1.11.5" evidence="15"/>
<feature type="domain" description="UvrD-like helicase ATP-binding" evidence="17">
    <location>
        <begin position="2"/>
        <end position="496"/>
    </location>
</feature>
<dbReference type="GO" id="GO:0009338">
    <property type="term" value="C:exodeoxyribonuclease V complex"/>
    <property type="evidence" value="ECO:0007669"/>
    <property type="project" value="TreeGrafter"/>
</dbReference>
<evidence type="ECO:0000256" key="16">
    <source>
        <dbReference type="PROSITE-ProRule" id="PRU00560"/>
    </source>
</evidence>
<organism evidence="19 20">
    <name type="scientific">[Haemophilus] felis</name>
    <dbReference type="NCBI Taxonomy" id="123822"/>
    <lineage>
        <taxon>Bacteria</taxon>
        <taxon>Pseudomonadati</taxon>
        <taxon>Pseudomonadota</taxon>
        <taxon>Gammaproteobacteria</taxon>
        <taxon>Pasteurellales</taxon>
        <taxon>Pasteurellaceae</taxon>
    </lineage>
</organism>
<evidence type="ECO:0000256" key="14">
    <source>
        <dbReference type="ARBA" id="ARBA00048988"/>
    </source>
</evidence>
<comment type="catalytic activity">
    <reaction evidence="15">
        <text>Exonucleolytic cleavage (in the presence of ATP) in either 5'- to 3'- or 3'- to 5'-direction to yield 5'-phosphooligonucleotides.</text>
        <dbReference type="EC" id="3.1.11.5"/>
    </reaction>
</comment>
<dbReference type="PROSITE" id="PS51198">
    <property type="entry name" value="UVRD_HELICASE_ATP_BIND"/>
    <property type="match status" value="1"/>
</dbReference>
<dbReference type="CDD" id="cd22352">
    <property type="entry name" value="RecB_C-like"/>
    <property type="match status" value="1"/>
</dbReference>
<feature type="binding site" evidence="15">
    <location>
        <position position="1162"/>
    </location>
    <ligand>
        <name>Mg(2+)</name>
        <dbReference type="ChEBI" id="CHEBI:18420"/>
    </ligand>
</feature>
<accession>A0A1T0B6N3</accession>
<protein>
    <recommendedName>
        <fullName evidence="15">RecBCD enzyme subunit RecB</fullName>
        <ecNumber evidence="15">3.1.11.5</ecNumber>
        <ecNumber evidence="15">5.6.2.4</ecNumber>
    </recommendedName>
    <alternativeName>
        <fullName evidence="15">DNA 3'-5' helicase subunit RecB</fullName>
    </alternativeName>
    <alternativeName>
        <fullName evidence="15">Exonuclease V subunit RecB</fullName>
        <shortName evidence="15">ExoV subunit RecB</shortName>
    </alternativeName>
    <alternativeName>
        <fullName evidence="15">Helicase/nuclease RecBCD subunit RecB</fullName>
    </alternativeName>
</protein>
<comment type="miscellaneous">
    <text evidence="15">In the RecBCD complex, RecB has a slow 3'-5' helicase, an exonuclease activity and loads RecA onto ssDNA, RecD has a fast 5'-3' helicase activity, while RecC stimulates the ATPase and processivity of the RecB helicase and contributes to recognition of the Chi site.</text>
</comment>
<evidence type="ECO:0000256" key="2">
    <source>
        <dbReference type="ARBA" id="ARBA00022723"/>
    </source>
</evidence>
<comment type="function">
    <text evidence="15">A helicase/nuclease that prepares dsDNA breaks (DSB) for recombinational DNA repair. Binds to DSBs and unwinds DNA via a highly rapid and processive ATP-dependent bidirectional helicase activity. Unwinds dsDNA until it encounters a Chi (crossover hotspot instigator) sequence from the 3' direction. Cuts ssDNA a few nucleotides 3' to the Chi site. The properties and activities of the enzyme are changed at Chi. The Chi-altered holoenzyme produces a long 3'-ssDNA overhang and facilitates RecA-binding to the ssDNA for homologous DNA recombination and repair. Holoenzyme degrades any linearized DNA that is unable to undergo homologous recombination. In the holoenzyme this subunit contributes ATPase, 3'-5' helicase, exonuclease activity and loads RecA onto ssDNA.</text>
</comment>
<keyword evidence="1 15" id="KW-0540">Nuclease</keyword>
<dbReference type="GO" id="GO:0008854">
    <property type="term" value="F:exodeoxyribonuclease V activity"/>
    <property type="evidence" value="ECO:0007669"/>
    <property type="project" value="UniProtKB-EC"/>
</dbReference>
<dbReference type="InterPro" id="IPR011604">
    <property type="entry name" value="PDDEXK-like_dom_sf"/>
</dbReference>
<evidence type="ECO:0000256" key="6">
    <source>
        <dbReference type="ARBA" id="ARBA00022806"/>
    </source>
</evidence>
<sequence>MMTSTTVLNPFFAPLNTTCLIEASAGTGKTYTITSLYLRLLLQAGENCFERPLRVEEILVVTFTESATAELKGRIRERIHQANQAFQRYLKEKNQLAEPTEQALASLRKNCIQDDFVQQLLCDLEPDLDLAIQRLTLAERSMDLAAISTIHSFCHSMLMQYAFHSGVHFDLEISQNLDDRMEKISQEIWRQHFYHQPLEVASYVHRVLKSPANMWSILKNFCDKPLLPVATAQPELLQVPLSQLFENYILPQQEKARQQILQFKQQWRRQAADIATLVLNEINKPSKAAKALPGKIYQKTRTENSWLPKILQWAEEESDFALPATLTSYFSQRALNEKAPEDVQPLSHPLFEQVDELIAIQSEQEKCDNLLIYQYCLAVYKALLAYKSSHKEKSFTDLLRLLYEALQGTQGDELASFIRRQYPFAMIDEFQDTDQQQYGIFQKVYIQKSATPSGFMMIGDPKQAIYKFRGADIFTYLKAVDEAEVRLTLDKNWRSEQSLVDSVNALFDFKQGKSFIYPQIEFTPVKAKSDQARFILNGQMEPAIRCYIQEPTDNDTEPLSFAQGCAISIQQWLKAAEQKRALLRSTRDEKILLPERIAVLVRSGTEAAEVQQELTALGIASVYLSDKSSVYESVVGSDLLAILHACLNPFSERHILNAIGCRLWQLGISEISQIKQDENRWSAVVDRFVDYQQRWFKQGILAMLHHLFLQEKITQHLLAKVGGDREVTDLLHLAELLQKASSINESPASLLHWFETQINGEGAEDDAQIRLESEHQLVKIVTVHKSKGLEYDLVWLPFISSPVKKYNGLFNSYYDAEQQKTKMDFDGNQEEAVWQETLAEEMRLLYVALTRAKYQVVLALPLAAQPAWNALQYALCEGDETIFEKQDKKAPVPSMRTLLASWQRKLTEKNAELMIENINQLQASAPLAVSHSQKSALHSAQFTGNIEQNWQVSSFSSLAYTHERILQFKQQQAPITLLSHSVSAFAQDYDERQMPLANINSFAESDSPRDENASSAYPLGYSPFDLPAGAKIGKYLHHFLEKIALNRPLENESIALLCEQMQLTEEWQVPLHQWLNAVLSTPLLPADQTQGENVCLSNLKGQDCLKELGFYLQMKTDFDVAKFNQLLAQYYPEAEPLQLDYPNKYNSQVKGQIKGLLRGFVDLVFRHQGKFYILDYKSNLLGGTAENYTADNLQKVIQQQHYHWQYLFYTLALHRYLTLRVADYQYERDFGGVIYPFLRAMNGETNQGVYFHKPAAALIEKLGELF</sequence>
<comment type="similarity">
    <text evidence="15">Belongs to the helicase family. UvrD subfamily.</text>
</comment>
<comment type="domain">
    <text evidence="15">The N-terminal DNA-binding domain is a ssDNA-dependent ATPase and has ATP-dependent 3'-5' helicase function. This domain interacts with RecC.</text>
</comment>
<keyword evidence="5 15" id="KW-0378">Hydrolase</keyword>
<keyword evidence="7 15" id="KW-0269">Exonuclease</keyword>
<dbReference type="GO" id="GO:0000724">
    <property type="term" value="P:double-strand break repair via homologous recombination"/>
    <property type="evidence" value="ECO:0007669"/>
    <property type="project" value="UniProtKB-UniRule"/>
</dbReference>
<dbReference type="NCBIfam" id="TIGR00609">
    <property type="entry name" value="recB"/>
    <property type="match status" value="1"/>
</dbReference>
<feature type="active site" description="For nuclease activity" evidence="15">
    <location>
        <position position="1175"/>
    </location>
</feature>
<keyword evidence="8 15" id="KW-0067">ATP-binding</keyword>
<dbReference type="EMBL" id="MUYB01000012">
    <property type="protein sequence ID" value="OOS05807.1"/>
    <property type="molecule type" value="Genomic_DNA"/>
</dbReference>
<dbReference type="PANTHER" id="PTHR11070">
    <property type="entry name" value="UVRD / RECB / PCRA DNA HELICASE FAMILY MEMBER"/>
    <property type="match status" value="1"/>
</dbReference>
<dbReference type="InterPro" id="IPR038726">
    <property type="entry name" value="PDDEXK_AddAB-type"/>
</dbReference>
<evidence type="ECO:0000256" key="7">
    <source>
        <dbReference type="ARBA" id="ARBA00022839"/>
    </source>
</evidence>
<reference evidence="19 20" key="1">
    <citation type="submission" date="2017-02" db="EMBL/GenBank/DDBJ databases">
        <title>Draft genome sequence of Haemophilus felis CCUG 31170 type strain.</title>
        <authorList>
            <person name="Engstrom-Jakobsson H."/>
            <person name="Salva-Serra F."/>
            <person name="Thorell K."/>
            <person name="Gonzales-Siles L."/>
            <person name="Karlsson R."/>
            <person name="Boulund F."/>
            <person name="Engstrand L."/>
            <person name="Kristiansson E."/>
            <person name="Moore E."/>
        </authorList>
    </citation>
    <scope>NUCLEOTIDE SEQUENCE [LARGE SCALE GENOMIC DNA]</scope>
    <source>
        <strain evidence="19 20">CCUG 31170</strain>
    </source>
</reference>
<comment type="cofactor">
    <cofactor evidence="15">
        <name>Mg(2+)</name>
        <dbReference type="ChEBI" id="CHEBI:18420"/>
    </cofactor>
    <text evidence="15">Binds 1 Mg(2+) ion per subunit.</text>
</comment>